<proteinExistence type="predicted"/>
<dbReference type="Proteomes" id="UP000269199">
    <property type="component" value="Chromosome"/>
</dbReference>
<evidence type="ECO:0000313" key="1">
    <source>
        <dbReference type="EMBL" id="AYR24389.1"/>
    </source>
</evidence>
<name>A0AAD0U796_9BURK</name>
<organism evidence="1 2">
    <name type="scientific">Herbaspirillum rubrisubalbicans</name>
    <dbReference type="NCBI Taxonomy" id="80842"/>
    <lineage>
        <taxon>Bacteria</taxon>
        <taxon>Pseudomonadati</taxon>
        <taxon>Pseudomonadota</taxon>
        <taxon>Betaproteobacteria</taxon>
        <taxon>Burkholderiales</taxon>
        <taxon>Oxalobacteraceae</taxon>
        <taxon>Herbaspirillum</taxon>
    </lineage>
</organism>
<reference evidence="1 2" key="1">
    <citation type="submission" date="2017-11" db="EMBL/GenBank/DDBJ databases">
        <title>Complete genome sequence of Herbaspirillum rubrisubalbicans DSM 11543.</title>
        <authorList>
            <person name="Chen M."/>
            <person name="An Q."/>
        </authorList>
    </citation>
    <scope>NUCLEOTIDE SEQUENCE [LARGE SCALE GENOMIC DNA]</scope>
    <source>
        <strain evidence="1 2">DSM 11543</strain>
    </source>
</reference>
<protein>
    <submittedName>
        <fullName evidence="1">Uncharacterized protein</fullName>
    </submittedName>
</protein>
<sequence>MDLRFFRIIVRNYFNCLYFKLSVKFMVRLSYACQYLRQVIFYVKFWRWVDHLLRKYANYRWPNRATHSGNHPEGLMGVGAGFEPTTIGVIPYGRIPALWAALTVVK</sequence>
<dbReference type="AlphaFoldDB" id="A0AAD0U796"/>
<accession>A0AAD0U796</accession>
<gene>
    <name evidence="1" type="ORF">RC54_11340</name>
</gene>
<evidence type="ECO:0000313" key="2">
    <source>
        <dbReference type="Proteomes" id="UP000269199"/>
    </source>
</evidence>
<dbReference type="EMBL" id="CP024996">
    <property type="protein sequence ID" value="AYR24389.1"/>
    <property type="molecule type" value="Genomic_DNA"/>
</dbReference>